<protein>
    <submittedName>
        <fullName evidence="3">Uncharacterized protein</fullName>
    </submittedName>
</protein>
<dbReference type="EMBL" id="KI692301">
    <property type="protein sequence ID" value="ETM48702.1"/>
    <property type="molecule type" value="Genomic_DNA"/>
</dbReference>
<sequence>FNAMEDDTEGLSPAADPRTPSHGTTRPSDRRSHTVGSIVQAVKRFLPLAALPGSRCPRHKSPNKDSGSQQKRPKHSTPRLHEAPARRIQYEAAAPVL</sequence>
<feature type="non-terminal residue" evidence="3">
    <location>
        <position position="97"/>
    </location>
</feature>
<name>W2NJ67_PHYNI</name>
<reference evidence="3" key="2">
    <citation type="submission" date="2013-11" db="EMBL/GenBank/DDBJ databases">
        <title>The Genome Sequence of Phytophthora parasitica IAC_01/95.</title>
        <authorList>
            <consortium name="The Broad Institute Genomics Platform"/>
            <person name="Russ C."/>
            <person name="Tyler B."/>
            <person name="Panabieres F."/>
            <person name="Shan W."/>
            <person name="Tripathy S."/>
            <person name="Grunwald N."/>
            <person name="Machado M."/>
            <person name="Johnson C.S."/>
            <person name="Arredondo F."/>
            <person name="Hong C."/>
            <person name="Coffey M."/>
            <person name="Young S.K."/>
            <person name="Zeng Q."/>
            <person name="Gargeya S."/>
            <person name="Fitzgerald M."/>
            <person name="Abouelleil A."/>
            <person name="Alvarado L."/>
            <person name="Chapman S.B."/>
            <person name="Gainer-Dewar J."/>
            <person name="Goldberg J."/>
            <person name="Griggs A."/>
            <person name="Gujja S."/>
            <person name="Hansen M."/>
            <person name="Howarth C."/>
            <person name="Imamovic A."/>
            <person name="Ireland A."/>
            <person name="Larimer J."/>
            <person name="McCowan C."/>
            <person name="Murphy C."/>
            <person name="Pearson M."/>
            <person name="Poon T.W."/>
            <person name="Priest M."/>
            <person name="Roberts A."/>
            <person name="Saif S."/>
            <person name="Shea T."/>
            <person name="Sykes S."/>
            <person name="Wortman J."/>
            <person name="Nusbaum C."/>
            <person name="Birren B."/>
        </authorList>
    </citation>
    <scope>NUCLEOTIDE SEQUENCE [LARGE SCALE GENOMIC DNA]</scope>
    <source>
        <strain evidence="3">IAC_01/95</strain>
    </source>
</reference>
<gene>
    <name evidence="3" type="ORF">L914_06812</name>
    <name evidence="2" type="ORF">L915_06905</name>
</gene>
<reference evidence="2" key="1">
    <citation type="submission" date="2013-11" db="EMBL/GenBank/DDBJ databases">
        <title>The Genome Sequence of Phytophthora parasitica CJ02B3.</title>
        <authorList>
            <consortium name="The Broad Institute Genomics Platform"/>
            <person name="Russ C."/>
            <person name="Tyler B."/>
            <person name="Panabieres F."/>
            <person name="Shan W."/>
            <person name="Tripathy S."/>
            <person name="Grunwald N."/>
            <person name="Machado M."/>
            <person name="Johnson C.S."/>
            <person name="Arredondo F."/>
            <person name="Hong C."/>
            <person name="Coffey M."/>
            <person name="Young S.K."/>
            <person name="Zeng Q."/>
            <person name="Gargeya S."/>
            <person name="Fitzgerald M."/>
            <person name="Abouelleil A."/>
            <person name="Alvarado L."/>
            <person name="Chapman S.B."/>
            <person name="Gainer-Dewar J."/>
            <person name="Goldberg J."/>
            <person name="Griggs A."/>
            <person name="Gujja S."/>
            <person name="Hansen M."/>
            <person name="Howarth C."/>
            <person name="Imamovic A."/>
            <person name="Ireland A."/>
            <person name="Larimer J."/>
            <person name="McCowan C."/>
            <person name="Murphy C."/>
            <person name="Pearson M."/>
            <person name="Poon T.W."/>
            <person name="Priest M."/>
            <person name="Roberts A."/>
            <person name="Saif S."/>
            <person name="Shea T."/>
            <person name="Sykes S."/>
            <person name="Wortman J."/>
            <person name="Nusbaum C."/>
            <person name="Birren B."/>
        </authorList>
    </citation>
    <scope>NUCLEOTIDE SEQUENCE [LARGE SCALE GENOMIC DNA]</scope>
    <source>
        <strain evidence="2">CJ02B3</strain>
    </source>
</reference>
<evidence type="ECO:0000256" key="1">
    <source>
        <dbReference type="SAM" id="MobiDB-lite"/>
    </source>
</evidence>
<dbReference type="EMBL" id="KI685776">
    <property type="protein sequence ID" value="ETK88931.1"/>
    <property type="molecule type" value="Genomic_DNA"/>
</dbReference>
<proteinExistence type="predicted"/>
<evidence type="ECO:0000313" key="2">
    <source>
        <dbReference type="EMBL" id="ETK88931.1"/>
    </source>
</evidence>
<dbReference type="Proteomes" id="UP000054532">
    <property type="component" value="Unassembled WGS sequence"/>
</dbReference>
<dbReference type="AlphaFoldDB" id="W2NJ67"/>
<feature type="region of interest" description="Disordered" evidence="1">
    <location>
        <begin position="1"/>
        <end position="36"/>
    </location>
</feature>
<organism evidence="3">
    <name type="scientific">Phytophthora nicotianae</name>
    <name type="common">Potato buckeye rot agent</name>
    <name type="synonym">Phytophthora parasitica</name>
    <dbReference type="NCBI Taxonomy" id="4792"/>
    <lineage>
        <taxon>Eukaryota</taxon>
        <taxon>Sar</taxon>
        <taxon>Stramenopiles</taxon>
        <taxon>Oomycota</taxon>
        <taxon>Peronosporomycetes</taxon>
        <taxon>Peronosporales</taxon>
        <taxon>Peronosporaceae</taxon>
        <taxon>Phytophthora</taxon>
    </lineage>
</organism>
<feature type="region of interest" description="Disordered" evidence="1">
    <location>
        <begin position="49"/>
        <end position="97"/>
    </location>
</feature>
<feature type="compositionally biased region" description="Basic and acidic residues" evidence="1">
    <location>
        <begin position="79"/>
        <end position="89"/>
    </location>
</feature>
<evidence type="ECO:0000313" key="3">
    <source>
        <dbReference type="EMBL" id="ETM48702.1"/>
    </source>
</evidence>
<feature type="non-terminal residue" evidence="3">
    <location>
        <position position="1"/>
    </location>
</feature>
<dbReference type="Proteomes" id="UP000053236">
    <property type="component" value="Unassembled WGS sequence"/>
</dbReference>
<accession>W2NJ67</accession>